<evidence type="ECO:0000256" key="2">
    <source>
        <dbReference type="ARBA" id="ARBA00010958"/>
    </source>
</evidence>
<comment type="similarity">
    <text evidence="2 11">Belongs to the peptidase C54 family.</text>
</comment>
<keyword evidence="7" id="KW-0788">Thiol protease</keyword>
<dbReference type="GO" id="GO:0016485">
    <property type="term" value="P:protein processing"/>
    <property type="evidence" value="ECO:0007669"/>
    <property type="project" value="TreeGrafter"/>
</dbReference>
<dbReference type="AlphaFoldDB" id="A0AAD1X3K3"/>
<dbReference type="GO" id="GO:0005737">
    <property type="term" value="C:cytoplasm"/>
    <property type="evidence" value="ECO:0007669"/>
    <property type="project" value="UniProtKB-SubCell"/>
</dbReference>
<dbReference type="SUPFAM" id="SSF54001">
    <property type="entry name" value="Cysteine proteinases"/>
    <property type="match status" value="1"/>
</dbReference>
<sequence length="625" mass="72329">MSEFSILDPEESYCMIDPAKMELYYSDNEPEYYNGPKNNMDKLRESITTINKSAKYDGPPTAESTLVNYSVIFGAEASIGSTASKLRNKPELEEHKCDSLDDDFSEKSAVSVPQSIHNKGIRRQGQDSVSSSYETIGEFVDISESQLKNLPANPAPKNALSYYKGVIRGGITNLNYMLHDKGFMKIVGVAPLEFDDLHPRVNLYNKRYNYKPKSRFLTQFKKIIWFTYRKNFIGLLNRKKFLEKEGINIEELNKDRKILTSDTGWGCMIRVAQMILARVFTHEKETEISKMKIHLDYVKQSHCMKIKDTISEMKPDEEETKREIIKLFLDNGVEKESPFGIQNFIEHSFSLLKKLPGDWYGVSSASNILQSLNNHYKPFANLEIIICNESGINEKVCYNKSMIECTCKKSTKKKEDEALMKGYDFVGDFYKDAKLEKKNSSICECQLFQAESPKYDKIAWGVKRDTEDGDIFDFDRKRSRLSDNKILQSRLWQKHLFIIVNVRIGFEAPEEHYFQVIKDLFDIPFCVGMMGGKKNKALYFVGYQDDRLLFLDPHYEQESISKCDFDDFSIESYSCFVPKTLDMRHLDTCLGVGFYVKTCDEFQDLKDKLKALKDEHKENNLVSIR</sequence>
<protein>
    <recommendedName>
        <fullName evidence="11">Cysteine protease</fullName>
        <ecNumber evidence="11">3.4.22.-</ecNumber>
    </recommendedName>
</protein>
<dbReference type="GO" id="GO:0000423">
    <property type="term" value="P:mitophagy"/>
    <property type="evidence" value="ECO:0007669"/>
    <property type="project" value="TreeGrafter"/>
</dbReference>
<evidence type="ECO:0000256" key="4">
    <source>
        <dbReference type="ARBA" id="ARBA00022490"/>
    </source>
</evidence>
<dbReference type="InterPro" id="IPR046792">
    <property type="entry name" value="Peptidase_C54_cat"/>
</dbReference>
<gene>
    <name evidence="14" type="ORF">ECRASSUSDP1_LOCUS3111</name>
</gene>
<keyword evidence="9 11" id="KW-0072">Autophagy</keyword>
<evidence type="ECO:0000256" key="1">
    <source>
        <dbReference type="ARBA" id="ARBA00004496"/>
    </source>
</evidence>
<evidence type="ECO:0000256" key="8">
    <source>
        <dbReference type="ARBA" id="ARBA00022927"/>
    </source>
</evidence>
<dbReference type="Proteomes" id="UP001295684">
    <property type="component" value="Unassembled WGS sequence"/>
</dbReference>
<dbReference type="GO" id="GO:0034727">
    <property type="term" value="P:piecemeal microautophagy of the nucleus"/>
    <property type="evidence" value="ECO:0007669"/>
    <property type="project" value="TreeGrafter"/>
</dbReference>
<dbReference type="GO" id="GO:0015031">
    <property type="term" value="P:protein transport"/>
    <property type="evidence" value="ECO:0007669"/>
    <property type="project" value="UniProtKB-KW"/>
</dbReference>
<dbReference type="InterPro" id="IPR005078">
    <property type="entry name" value="Peptidase_C54"/>
</dbReference>
<dbReference type="InterPro" id="IPR038765">
    <property type="entry name" value="Papain-like_cys_pep_sf"/>
</dbReference>
<evidence type="ECO:0000313" key="15">
    <source>
        <dbReference type="Proteomes" id="UP001295684"/>
    </source>
</evidence>
<keyword evidence="15" id="KW-1185">Reference proteome</keyword>
<dbReference type="PANTHER" id="PTHR22624">
    <property type="entry name" value="CYSTEINE PROTEASE ATG4"/>
    <property type="match status" value="1"/>
</dbReference>
<accession>A0AAD1X3K3</accession>
<dbReference type="GO" id="GO:0035973">
    <property type="term" value="P:aggrephagy"/>
    <property type="evidence" value="ECO:0007669"/>
    <property type="project" value="TreeGrafter"/>
</dbReference>
<evidence type="ECO:0000256" key="5">
    <source>
        <dbReference type="ARBA" id="ARBA00022670"/>
    </source>
</evidence>
<feature type="domain" description="Peptidase C54 catalytic" evidence="13">
    <location>
        <begin position="214"/>
        <end position="607"/>
    </location>
</feature>
<keyword evidence="5 11" id="KW-0645">Protease</keyword>
<dbReference type="GO" id="GO:0000045">
    <property type="term" value="P:autophagosome assembly"/>
    <property type="evidence" value="ECO:0007669"/>
    <property type="project" value="TreeGrafter"/>
</dbReference>
<proteinExistence type="inferred from homology"/>
<dbReference type="Pfam" id="PF03416">
    <property type="entry name" value="Peptidase_C54"/>
    <property type="match status" value="1"/>
</dbReference>
<dbReference type="PANTHER" id="PTHR22624:SF49">
    <property type="entry name" value="CYSTEINE PROTEASE"/>
    <property type="match status" value="1"/>
</dbReference>
<dbReference type="GO" id="GO:0004197">
    <property type="term" value="F:cysteine-type endopeptidase activity"/>
    <property type="evidence" value="ECO:0007669"/>
    <property type="project" value="TreeGrafter"/>
</dbReference>
<evidence type="ECO:0000313" key="14">
    <source>
        <dbReference type="EMBL" id="CAI2361798.1"/>
    </source>
</evidence>
<comment type="catalytic activity">
    <reaction evidence="10">
        <text>[protein]-C-terminal L-amino acid-glycyl-phosphatidylethanolamide + H2O = [protein]-C-terminal L-amino acid-glycine + a 1,2-diacyl-sn-glycero-3-phosphoethanolamine</text>
        <dbReference type="Rhea" id="RHEA:67548"/>
        <dbReference type="Rhea" id="RHEA-COMP:17323"/>
        <dbReference type="Rhea" id="RHEA-COMP:17324"/>
        <dbReference type="ChEBI" id="CHEBI:15377"/>
        <dbReference type="ChEBI" id="CHEBI:64612"/>
        <dbReference type="ChEBI" id="CHEBI:172940"/>
        <dbReference type="ChEBI" id="CHEBI:172941"/>
    </reaction>
    <physiologicalReaction direction="left-to-right" evidence="10">
        <dbReference type="Rhea" id="RHEA:67549"/>
    </physiologicalReaction>
</comment>
<keyword evidence="8 11" id="KW-0653">Protein transport</keyword>
<evidence type="ECO:0000256" key="11">
    <source>
        <dbReference type="RuleBase" id="RU363115"/>
    </source>
</evidence>
<evidence type="ECO:0000256" key="6">
    <source>
        <dbReference type="ARBA" id="ARBA00022801"/>
    </source>
</evidence>
<evidence type="ECO:0000256" key="9">
    <source>
        <dbReference type="ARBA" id="ARBA00023006"/>
    </source>
</evidence>
<feature type="coiled-coil region" evidence="12">
    <location>
        <begin position="595"/>
        <end position="622"/>
    </location>
</feature>
<organism evidence="14 15">
    <name type="scientific">Euplotes crassus</name>
    <dbReference type="NCBI Taxonomy" id="5936"/>
    <lineage>
        <taxon>Eukaryota</taxon>
        <taxon>Sar</taxon>
        <taxon>Alveolata</taxon>
        <taxon>Ciliophora</taxon>
        <taxon>Intramacronucleata</taxon>
        <taxon>Spirotrichea</taxon>
        <taxon>Hypotrichia</taxon>
        <taxon>Euplotida</taxon>
        <taxon>Euplotidae</taxon>
        <taxon>Moneuplotes</taxon>
    </lineage>
</organism>
<dbReference type="EC" id="3.4.22.-" evidence="11"/>
<dbReference type="GO" id="GO:0019786">
    <property type="term" value="F:protein-phosphatidylethanolamide deconjugating activity"/>
    <property type="evidence" value="ECO:0007669"/>
    <property type="project" value="InterPro"/>
</dbReference>
<comment type="subcellular location">
    <subcellularLocation>
        <location evidence="1 11">Cytoplasm</location>
    </subcellularLocation>
</comment>
<evidence type="ECO:0000256" key="7">
    <source>
        <dbReference type="ARBA" id="ARBA00022807"/>
    </source>
</evidence>
<evidence type="ECO:0000259" key="13">
    <source>
        <dbReference type="Pfam" id="PF03416"/>
    </source>
</evidence>
<evidence type="ECO:0000256" key="10">
    <source>
        <dbReference type="ARBA" id="ARBA00029362"/>
    </source>
</evidence>
<comment type="function">
    <text evidence="11">Cysteine protease that plays a key role in autophagy by mediating both proteolytic activation and delipidation of ATG8 family proteins.</text>
</comment>
<keyword evidence="12" id="KW-0175">Coiled coil</keyword>
<keyword evidence="4 11" id="KW-0963">Cytoplasm</keyword>
<evidence type="ECO:0000256" key="12">
    <source>
        <dbReference type="SAM" id="Coils"/>
    </source>
</evidence>
<comment type="caution">
    <text evidence="14">The sequence shown here is derived from an EMBL/GenBank/DDBJ whole genome shotgun (WGS) entry which is preliminary data.</text>
</comment>
<dbReference type="EMBL" id="CAMPGE010002979">
    <property type="protein sequence ID" value="CAI2361798.1"/>
    <property type="molecule type" value="Genomic_DNA"/>
</dbReference>
<reference evidence="14" key="1">
    <citation type="submission" date="2023-07" db="EMBL/GenBank/DDBJ databases">
        <authorList>
            <consortium name="AG Swart"/>
            <person name="Singh M."/>
            <person name="Singh A."/>
            <person name="Seah K."/>
            <person name="Emmerich C."/>
        </authorList>
    </citation>
    <scope>NUCLEOTIDE SEQUENCE</scope>
    <source>
        <strain evidence="14">DP1</strain>
    </source>
</reference>
<keyword evidence="6 11" id="KW-0378">Hydrolase</keyword>
<evidence type="ECO:0000256" key="3">
    <source>
        <dbReference type="ARBA" id="ARBA00022448"/>
    </source>
</evidence>
<keyword evidence="3" id="KW-0813">Transport</keyword>
<name>A0AAD1X3K3_EUPCR</name>